<keyword evidence="4 7" id="KW-1133">Transmembrane helix</keyword>
<gene>
    <name evidence="10" type="ORF">CLV71_12049</name>
</gene>
<evidence type="ECO:0000256" key="6">
    <source>
        <dbReference type="SAM" id="MobiDB-lite"/>
    </source>
</evidence>
<feature type="domain" description="Cell wall-active antibiotics response LiaF-like C-terminal" evidence="9">
    <location>
        <begin position="355"/>
        <end position="446"/>
    </location>
</feature>
<comment type="caution">
    <text evidence="10">The sequence shown here is derived from an EMBL/GenBank/DDBJ whole genome shotgun (WGS) entry which is preliminary data.</text>
</comment>
<keyword evidence="11" id="KW-1185">Reference proteome</keyword>
<dbReference type="InterPro" id="IPR024425">
    <property type="entry name" value="LiaF-like_C"/>
</dbReference>
<evidence type="ECO:0000313" key="11">
    <source>
        <dbReference type="Proteomes" id="UP000294927"/>
    </source>
</evidence>
<dbReference type="GO" id="GO:0005886">
    <property type="term" value="C:plasma membrane"/>
    <property type="evidence" value="ECO:0007669"/>
    <property type="project" value="UniProtKB-SubCell"/>
</dbReference>
<feature type="compositionally biased region" description="Pro residues" evidence="6">
    <location>
        <begin position="162"/>
        <end position="174"/>
    </location>
</feature>
<feature type="compositionally biased region" description="Pro residues" evidence="6">
    <location>
        <begin position="236"/>
        <end position="247"/>
    </location>
</feature>
<protein>
    <submittedName>
        <fullName evidence="10">Phage shock protein C (PspC) family protein</fullName>
    </submittedName>
</protein>
<organism evidence="10 11">
    <name type="scientific">Actinophytocola oryzae</name>
    <dbReference type="NCBI Taxonomy" id="502181"/>
    <lineage>
        <taxon>Bacteria</taxon>
        <taxon>Bacillati</taxon>
        <taxon>Actinomycetota</taxon>
        <taxon>Actinomycetes</taxon>
        <taxon>Pseudonocardiales</taxon>
        <taxon>Pseudonocardiaceae</taxon>
    </lineage>
</organism>
<feature type="transmembrane region" description="Helical" evidence="7">
    <location>
        <begin position="255"/>
        <end position="276"/>
    </location>
</feature>
<feature type="domain" description="Phage shock protein PspC N-terminal" evidence="8">
    <location>
        <begin position="28"/>
        <end position="83"/>
    </location>
</feature>
<dbReference type="InterPro" id="IPR052027">
    <property type="entry name" value="PspC"/>
</dbReference>
<evidence type="ECO:0000256" key="4">
    <source>
        <dbReference type="ARBA" id="ARBA00022989"/>
    </source>
</evidence>
<reference evidence="10 11" key="1">
    <citation type="submission" date="2019-03" db="EMBL/GenBank/DDBJ databases">
        <title>Genomic Encyclopedia of Archaeal and Bacterial Type Strains, Phase II (KMG-II): from individual species to whole genera.</title>
        <authorList>
            <person name="Goeker M."/>
        </authorList>
    </citation>
    <scope>NUCLEOTIDE SEQUENCE [LARGE SCALE GENOMIC DNA]</scope>
    <source>
        <strain evidence="10 11">DSM 45499</strain>
    </source>
</reference>
<feature type="region of interest" description="Disordered" evidence="6">
    <location>
        <begin position="156"/>
        <end position="252"/>
    </location>
</feature>
<dbReference type="PRINTS" id="PR01217">
    <property type="entry name" value="PRICHEXTENSN"/>
</dbReference>
<dbReference type="Proteomes" id="UP000294927">
    <property type="component" value="Unassembled WGS sequence"/>
</dbReference>
<dbReference type="InterPro" id="IPR007168">
    <property type="entry name" value="Phageshock_PspC_N"/>
</dbReference>
<dbReference type="PANTHER" id="PTHR33885:SF3">
    <property type="entry name" value="PHAGE SHOCK PROTEIN C"/>
    <property type="match status" value="1"/>
</dbReference>
<evidence type="ECO:0000256" key="3">
    <source>
        <dbReference type="ARBA" id="ARBA00022692"/>
    </source>
</evidence>
<evidence type="ECO:0000313" key="10">
    <source>
        <dbReference type="EMBL" id="TDV41359.1"/>
    </source>
</evidence>
<dbReference type="PANTHER" id="PTHR33885">
    <property type="entry name" value="PHAGE SHOCK PROTEIN C"/>
    <property type="match status" value="1"/>
</dbReference>
<feature type="transmembrane region" description="Helical" evidence="7">
    <location>
        <begin position="58"/>
        <end position="81"/>
    </location>
</feature>
<dbReference type="Pfam" id="PF04024">
    <property type="entry name" value="PspC"/>
    <property type="match status" value="1"/>
</dbReference>
<feature type="compositionally biased region" description="Pro residues" evidence="6">
    <location>
        <begin position="194"/>
        <end position="221"/>
    </location>
</feature>
<keyword evidence="2" id="KW-1003">Cell membrane</keyword>
<evidence type="ECO:0000256" key="1">
    <source>
        <dbReference type="ARBA" id="ARBA00004162"/>
    </source>
</evidence>
<dbReference type="Pfam" id="PF09922">
    <property type="entry name" value="LiaF-like_C"/>
    <property type="match status" value="1"/>
</dbReference>
<accession>A0A4R7UX31</accession>
<evidence type="ECO:0000256" key="7">
    <source>
        <dbReference type="SAM" id="Phobius"/>
    </source>
</evidence>
<proteinExistence type="predicted"/>
<feature type="transmembrane region" description="Helical" evidence="7">
    <location>
        <begin position="288"/>
        <end position="306"/>
    </location>
</feature>
<keyword evidence="3 7" id="KW-0812">Transmembrane</keyword>
<dbReference type="EMBL" id="SOCP01000020">
    <property type="protein sequence ID" value="TDV41359.1"/>
    <property type="molecule type" value="Genomic_DNA"/>
</dbReference>
<sequence length="449" mass="46474">MLLTVSATQGPSGATRIEDTVKDFWATRPRRPRRGRKIAGVAAGIANRYRIDPVLVRVGLAVAAIYGGAGVLVYLLGWLFLPEQDDEASPIEALFGKGRSSTSSGFTILLGIITVPVSGWFLSGSFTGEFSSWMSLLVVGGLVYLLHHARGNQVPMTSGPAAPTPEPPPVPMPTMPLTTPMATPAPTPSATMPVEPPVGRPADVPPPYAPEPEPRTSPPSWDPLGAAPFAWDLPEPAVPEPEEPAPPVKRRKPRIGTATLGLVLLAVAGLAIAANAPWASGWITPQHAVGIVLAIVGLGLVAGAFARAGRGLIALAVPLSVAGMAMSTISPEGYNGLGDLNVRPVTITSVQDSYARSIGDVELDLTGLPETGVISTDAHTDIGNVTVIVPESADVTLTCEARAGNIDCLGKQQDGIDQHAQTTDPGGPGGLTINLHVSTDAGNVEVRRG</sequence>
<evidence type="ECO:0000256" key="2">
    <source>
        <dbReference type="ARBA" id="ARBA00022475"/>
    </source>
</evidence>
<feature type="transmembrane region" description="Helical" evidence="7">
    <location>
        <begin position="102"/>
        <end position="124"/>
    </location>
</feature>
<comment type="subcellular location">
    <subcellularLocation>
        <location evidence="1">Cell membrane</location>
        <topology evidence="1">Single-pass membrane protein</topology>
    </subcellularLocation>
</comment>
<evidence type="ECO:0000259" key="9">
    <source>
        <dbReference type="Pfam" id="PF09922"/>
    </source>
</evidence>
<name>A0A4R7UX31_9PSEU</name>
<evidence type="ECO:0000259" key="8">
    <source>
        <dbReference type="Pfam" id="PF04024"/>
    </source>
</evidence>
<evidence type="ECO:0000256" key="5">
    <source>
        <dbReference type="ARBA" id="ARBA00023136"/>
    </source>
</evidence>
<keyword evidence="5 7" id="KW-0472">Membrane</keyword>
<feature type="compositionally biased region" description="Low complexity" evidence="6">
    <location>
        <begin position="175"/>
        <end position="193"/>
    </location>
</feature>
<dbReference type="AlphaFoldDB" id="A0A4R7UX31"/>
<dbReference type="OrthoDB" id="3208990at2"/>